<dbReference type="STRING" id="479434.Sthe_2232"/>
<dbReference type="InParanoid" id="D1C6M9"/>
<dbReference type="Proteomes" id="UP000002027">
    <property type="component" value="Chromosome 1"/>
</dbReference>
<sequence length="151" mass="16552">MELKNIAGRTITIELSPEEAMRLAVACQAAADHCCASTRDYGDLLPDADAGPVAWVATELYEATAAMFEAAALAAAADTYINDNPIRLDRLREGKLLGELWPVARDAHVVIQDRDQATHQFGMHQQRAVLEPDQRPQIANDRFHVAPRCCG</sequence>
<proteinExistence type="predicted"/>
<keyword evidence="2" id="KW-1185">Reference proteome</keyword>
<accession>D1C6M9</accession>
<evidence type="ECO:0000313" key="2">
    <source>
        <dbReference type="Proteomes" id="UP000002027"/>
    </source>
</evidence>
<reference evidence="1 2" key="2">
    <citation type="journal article" date="2010" name="Stand. Genomic Sci.">
        <title>Complete genome sequence of Desulfohalobium retbaense type strain (HR(100)).</title>
        <authorList>
            <person name="Spring S."/>
            <person name="Nolan M."/>
            <person name="Lapidus A."/>
            <person name="Glavina Del Rio T."/>
            <person name="Copeland A."/>
            <person name="Tice H."/>
            <person name="Cheng J.F."/>
            <person name="Lucas S."/>
            <person name="Land M."/>
            <person name="Chen F."/>
            <person name="Bruce D."/>
            <person name="Goodwin L."/>
            <person name="Pitluck S."/>
            <person name="Ivanova N."/>
            <person name="Mavromatis K."/>
            <person name="Mikhailova N."/>
            <person name="Pati A."/>
            <person name="Chen A."/>
            <person name="Palaniappan K."/>
            <person name="Hauser L."/>
            <person name="Chang Y.J."/>
            <person name="Jeffries C.D."/>
            <person name="Munk C."/>
            <person name="Kiss H."/>
            <person name="Chain P."/>
            <person name="Han C."/>
            <person name="Brettin T."/>
            <person name="Detter J.C."/>
            <person name="Schuler E."/>
            <person name="Goker M."/>
            <person name="Rohde M."/>
            <person name="Bristow J."/>
            <person name="Eisen J.A."/>
            <person name="Markowitz V."/>
            <person name="Hugenholtz P."/>
            <person name="Kyrpides N.C."/>
            <person name="Klenk H.P."/>
        </authorList>
    </citation>
    <scope>NUCLEOTIDE SEQUENCE [LARGE SCALE GENOMIC DNA]</scope>
    <source>
        <strain evidence="2">ATCC 49802 / DSM 20745 / S 6022</strain>
    </source>
</reference>
<dbReference type="EMBL" id="CP001823">
    <property type="protein sequence ID" value="ACZ39654.1"/>
    <property type="molecule type" value="Genomic_DNA"/>
</dbReference>
<dbReference type="RefSeq" id="WP_012872699.1">
    <property type="nucleotide sequence ID" value="NC_013523.1"/>
</dbReference>
<reference evidence="2" key="1">
    <citation type="submission" date="2009-11" db="EMBL/GenBank/DDBJ databases">
        <title>The complete chromosome 1 of Sphaerobacter thermophilus DSM 20745.</title>
        <authorList>
            <person name="Lucas S."/>
            <person name="Copeland A."/>
            <person name="Lapidus A."/>
            <person name="Glavina del Rio T."/>
            <person name="Dalin E."/>
            <person name="Tice H."/>
            <person name="Bruce D."/>
            <person name="Goodwin L."/>
            <person name="Pitluck S."/>
            <person name="Kyrpides N."/>
            <person name="Mavromatis K."/>
            <person name="Ivanova N."/>
            <person name="Mikhailova N."/>
            <person name="LaButti K.M."/>
            <person name="Clum A."/>
            <person name="Sun H.I."/>
            <person name="Brettin T."/>
            <person name="Detter J.C."/>
            <person name="Han C."/>
            <person name="Larimer F."/>
            <person name="Land M."/>
            <person name="Hauser L."/>
            <person name="Markowitz V."/>
            <person name="Cheng J.F."/>
            <person name="Hugenholtz P."/>
            <person name="Woyke T."/>
            <person name="Wu D."/>
            <person name="Steenblock K."/>
            <person name="Schneider S."/>
            <person name="Pukall R."/>
            <person name="Goeker M."/>
            <person name="Klenk H.P."/>
            <person name="Eisen J.A."/>
        </authorList>
    </citation>
    <scope>NUCLEOTIDE SEQUENCE [LARGE SCALE GENOMIC DNA]</scope>
    <source>
        <strain evidence="2">ATCC 49802 / DSM 20745 / S 6022</strain>
    </source>
</reference>
<dbReference type="KEGG" id="sti:Sthe_2232"/>
<evidence type="ECO:0000313" key="1">
    <source>
        <dbReference type="EMBL" id="ACZ39654.1"/>
    </source>
</evidence>
<protein>
    <submittedName>
        <fullName evidence="1">Uncharacterized protein</fullName>
    </submittedName>
</protein>
<dbReference type="HOGENOM" id="CLU_1730240_0_0_0"/>
<name>D1C6M9_SPHTD</name>
<gene>
    <name evidence="1" type="ordered locus">Sthe_2232</name>
</gene>
<dbReference type="AlphaFoldDB" id="D1C6M9"/>
<organism evidence="1 2">
    <name type="scientific">Sphaerobacter thermophilus (strain ATCC 49802 / DSM 20745 / KCCM 41009 / NCIMB 13125 / S 6022)</name>
    <dbReference type="NCBI Taxonomy" id="479434"/>
    <lineage>
        <taxon>Bacteria</taxon>
        <taxon>Pseudomonadati</taxon>
        <taxon>Thermomicrobiota</taxon>
        <taxon>Thermomicrobia</taxon>
        <taxon>Sphaerobacterales</taxon>
        <taxon>Sphaerobacterineae</taxon>
        <taxon>Sphaerobacteraceae</taxon>
        <taxon>Sphaerobacter</taxon>
    </lineage>
</organism>